<feature type="chain" id="PRO_5005191344" description="TNFR-Cys domain-containing protein" evidence="3">
    <location>
        <begin position="19"/>
        <end position="410"/>
    </location>
</feature>
<keyword evidence="2" id="KW-1133">Transmembrane helix</keyword>
<keyword evidence="2" id="KW-0812">Transmembrane</keyword>
<organism evidence="4">
    <name type="scientific">Chromera velia CCMP2878</name>
    <dbReference type="NCBI Taxonomy" id="1169474"/>
    <lineage>
        <taxon>Eukaryota</taxon>
        <taxon>Sar</taxon>
        <taxon>Alveolata</taxon>
        <taxon>Colpodellida</taxon>
        <taxon>Chromeraceae</taxon>
        <taxon>Chromera</taxon>
    </lineage>
</organism>
<feature type="signal peptide" evidence="3">
    <location>
        <begin position="1"/>
        <end position="18"/>
    </location>
</feature>
<evidence type="ECO:0000256" key="2">
    <source>
        <dbReference type="SAM" id="Phobius"/>
    </source>
</evidence>
<dbReference type="EMBL" id="CDMZ01002419">
    <property type="protein sequence ID" value="CEM42281.1"/>
    <property type="molecule type" value="Genomic_DNA"/>
</dbReference>
<evidence type="ECO:0008006" key="5">
    <source>
        <dbReference type="Google" id="ProtNLM"/>
    </source>
</evidence>
<reference evidence="4" key="1">
    <citation type="submission" date="2014-11" db="EMBL/GenBank/DDBJ databases">
        <authorList>
            <person name="Otto D Thomas"/>
            <person name="Naeem Raeece"/>
        </authorList>
    </citation>
    <scope>NUCLEOTIDE SEQUENCE</scope>
</reference>
<sequence>MLLLLLAVLCGLCRICHCGAPAATHLVCERLHKACSEDTCHGQNVCADKSGIESLMVSSTMRCCCPSADLSPLTPSAKCQERAGCAFDCCPSSGQKLCGVHSVHCCDPDMACSGTYLKSKDKCCVPKETERAQSAVSAVAPRYLTSAGASCCTQGVGFSCVSEGEEDEECCLGEKDCAASKEDCVSKSETSDGFPGWGIGLVVLGVGVVVLVGLCMLWWKSPPSRRERIRQGVVRAWGRLCGLFRGDRRARLLTLDRLESEGDGMHQEGPAGESIFRRPTDPHSPPPTLSDIGDGREAKELEEESQEGDSFHERLSQQGILQIHPGAHPVSHPSQVTSASESAALRQQSQADEEAVGGSVDVSPAPKQNVPSLPSVSAPRAADATSRPAGGEPDLAAQAVSAPLSSSDSQ</sequence>
<dbReference type="AlphaFoldDB" id="A0A0G4HE15"/>
<feature type="transmembrane region" description="Helical" evidence="2">
    <location>
        <begin position="194"/>
        <end position="219"/>
    </location>
</feature>
<evidence type="ECO:0000256" key="3">
    <source>
        <dbReference type="SAM" id="SignalP"/>
    </source>
</evidence>
<evidence type="ECO:0000313" key="4">
    <source>
        <dbReference type="EMBL" id="CEM42281.1"/>
    </source>
</evidence>
<evidence type="ECO:0000256" key="1">
    <source>
        <dbReference type="SAM" id="MobiDB-lite"/>
    </source>
</evidence>
<name>A0A0G4HE15_9ALVE</name>
<dbReference type="VEuPathDB" id="CryptoDB:Cvel_962"/>
<gene>
    <name evidence="4" type="ORF">Cvel_962</name>
</gene>
<proteinExistence type="predicted"/>
<feature type="compositionally biased region" description="Polar residues" evidence="1">
    <location>
        <begin position="332"/>
        <end position="350"/>
    </location>
</feature>
<accession>A0A0G4HE15</accession>
<feature type="region of interest" description="Disordered" evidence="1">
    <location>
        <begin position="261"/>
        <end position="410"/>
    </location>
</feature>
<keyword evidence="2" id="KW-0472">Membrane</keyword>
<keyword evidence="3" id="KW-0732">Signal</keyword>
<protein>
    <recommendedName>
        <fullName evidence="5">TNFR-Cys domain-containing protein</fullName>
    </recommendedName>
</protein>